<evidence type="ECO:0008006" key="5">
    <source>
        <dbReference type="Google" id="ProtNLM"/>
    </source>
</evidence>
<sequence length="598" mass="62946">MPFNPRRRAVLATTAIAAGLLGSALPARAQDASAINGIESQIKQLQRELQSLKRDMANKEAQVRAAKQQAQQAQTQAQQAQKQATAAQAQAAAVQSRVNVVPPSIPGSYPPPYSGMPQYSYTAASPAPAPSMIAGPSENAGPYSFASNQVGVNTKPYTGRGTFRIGDVTVTLGGFLAGESVYRTKNGSADISTAFGAIPFNQSPLAHEGEFRTTAKQSRLSILAFGDPTPNTRLTGYYEMDFLGAAATANSNESNSYNLRVRQLFAAIDHDDREDDIGLHFLAGQAWSLLTPNLVGAVPRLENIPLTIDPQYQVGFTWARQAQVRLSTDLDDHKLWLAVSAESPQTTFGTSGYGTATTYPAGANGLILPGGAGFANVNNPGGLTEAPTTNYSNNIAPDLIAKAAWDPGFGHYEILGIMRFMSDRVDALGTGHNNTAVGGGGGANTVIPVIPGLNLQASLLGGYGMGRYGSGQLADATISPNGSLEPLPEILAMGGFVSHPIPSIDFYGYLGTEQIMSRVDYTVGGKGYGYGSPLLVNTGCGTELSTLGCGANNKALYEGTLGAWWRPYTGNYGTFQTGIQYSHVLRQAWSGIGAPYSN</sequence>
<dbReference type="Gene3D" id="1.20.5.340">
    <property type="match status" value="1"/>
</dbReference>
<evidence type="ECO:0000256" key="2">
    <source>
        <dbReference type="SAM" id="SignalP"/>
    </source>
</evidence>
<evidence type="ECO:0000313" key="3">
    <source>
        <dbReference type="EMBL" id="GAN77386.1"/>
    </source>
</evidence>
<keyword evidence="2" id="KW-0732">Signal</keyword>
<dbReference type="InterPro" id="IPR006311">
    <property type="entry name" value="TAT_signal"/>
</dbReference>
<dbReference type="OrthoDB" id="128078at2"/>
<keyword evidence="4" id="KW-1185">Reference proteome</keyword>
<dbReference type="AlphaFoldDB" id="A0A0D6P7R3"/>
<protein>
    <recommendedName>
        <fullName evidence="5">Porin</fullName>
    </recommendedName>
</protein>
<dbReference type="SUPFAM" id="SSF57997">
    <property type="entry name" value="Tropomyosin"/>
    <property type="match status" value="1"/>
</dbReference>
<reference evidence="3 4" key="1">
    <citation type="submission" date="2012-11" db="EMBL/GenBank/DDBJ databases">
        <title>Whole genome sequence of Acidisphaera rubrifaciens HS-AP3.</title>
        <authorList>
            <person name="Azuma Y."/>
            <person name="Higashiura N."/>
            <person name="Hirakawa H."/>
            <person name="Matsushita K."/>
        </authorList>
    </citation>
    <scope>NUCLEOTIDE SEQUENCE [LARGE SCALE GENOMIC DNA]</scope>
    <source>
        <strain evidence="3 4">HS-AP3</strain>
    </source>
</reference>
<proteinExistence type="predicted"/>
<organism evidence="3 4">
    <name type="scientific">Acidisphaera rubrifaciens HS-AP3</name>
    <dbReference type="NCBI Taxonomy" id="1231350"/>
    <lineage>
        <taxon>Bacteria</taxon>
        <taxon>Pseudomonadati</taxon>
        <taxon>Pseudomonadota</taxon>
        <taxon>Alphaproteobacteria</taxon>
        <taxon>Acetobacterales</taxon>
        <taxon>Acetobacteraceae</taxon>
        <taxon>Acidisphaera</taxon>
    </lineage>
</organism>
<dbReference type="Proteomes" id="UP000032680">
    <property type="component" value="Unassembled WGS sequence"/>
</dbReference>
<accession>A0A0D6P7R3</accession>
<evidence type="ECO:0000313" key="4">
    <source>
        <dbReference type="Proteomes" id="UP000032680"/>
    </source>
</evidence>
<feature type="coiled-coil region" evidence="1">
    <location>
        <begin position="28"/>
        <end position="97"/>
    </location>
</feature>
<comment type="caution">
    <text evidence="3">The sequence shown here is derived from an EMBL/GenBank/DDBJ whole genome shotgun (WGS) entry which is preliminary data.</text>
</comment>
<dbReference type="RefSeq" id="WP_048861431.1">
    <property type="nucleotide sequence ID" value="NZ_BANB01000297.1"/>
</dbReference>
<gene>
    <name evidence="3" type="ORF">Asru_0297_04</name>
</gene>
<dbReference type="PROSITE" id="PS51318">
    <property type="entry name" value="TAT"/>
    <property type="match status" value="1"/>
</dbReference>
<feature type="chain" id="PRO_5002309947" description="Porin" evidence="2">
    <location>
        <begin position="30"/>
        <end position="598"/>
    </location>
</feature>
<name>A0A0D6P7R3_9PROT</name>
<feature type="signal peptide" evidence="2">
    <location>
        <begin position="1"/>
        <end position="29"/>
    </location>
</feature>
<evidence type="ECO:0000256" key="1">
    <source>
        <dbReference type="SAM" id="Coils"/>
    </source>
</evidence>
<dbReference type="EMBL" id="BANB01000297">
    <property type="protein sequence ID" value="GAN77386.1"/>
    <property type="molecule type" value="Genomic_DNA"/>
</dbReference>
<keyword evidence="1" id="KW-0175">Coiled coil</keyword>